<gene>
    <name evidence="1" type="ORF">VP01_5177g3</name>
</gene>
<dbReference type="AlphaFoldDB" id="A0A0L6UKT4"/>
<comment type="caution">
    <text evidence="1">The sequence shown here is derived from an EMBL/GenBank/DDBJ whole genome shotgun (WGS) entry which is preliminary data.</text>
</comment>
<name>A0A0L6UKT4_9BASI</name>
<dbReference type="Proteomes" id="UP000037035">
    <property type="component" value="Unassembled WGS sequence"/>
</dbReference>
<dbReference type="EMBL" id="LAVV01010361">
    <property type="protein sequence ID" value="KNZ49156.1"/>
    <property type="molecule type" value="Genomic_DNA"/>
</dbReference>
<proteinExistence type="predicted"/>
<evidence type="ECO:0000313" key="2">
    <source>
        <dbReference type="Proteomes" id="UP000037035"/>
    </source>
</evidence>
<keyword evidence="2" id="KW-1185">Reference proteome</keyword>
<protein>
    <submittedName>
        <fullName evidence="1">Uncharacterized protein</fullName>
    </submittedName>
</protein>
<evidence type="ECO:0000313" key="1">
    <source>
        <dbReference type="EMBL" id="KNZ49156.1"/>
    </source>
</evidence>
<sequence length="83" mass="9093">MSPRSCHQLSCKLRSKLQKAMNSPMGFLASSAKLSSSATLSNCISVHTSIGSTATEENKSFFTKYKWETNTELVSDWELAQSG</sequence>
<accession>A0A0L6UKT4</accession>
<dbReference type="VEuPathDB" id="FungiDB:VP01_5177g3"/>
<organism evidence="1 2">
    <name type="scientific">Puccinia sorghi</name>
    <dbReference type="NCBI Taxonomy" id="27349"/>
    <lineage>
        <taxon>Eukaryota</taxon>
        <taxon>Fungi</taxon>
        <taxon>Dikarya</taxon>
        <taxon>Basidiomycota</taxon>
        <taxon>Pucciniomycotina</taxon>
        <taxon>Pucciniomycetes</taxon>
        <taxon>Pucciniales</taxon>
        <taxon>Pucciniaceae</taxon>
        <taxon>Puccinia</taxon>
    </lineage>
</organism>
<reference evidence="1 2" key="1">
    <citation type="submission" date="2015-08" db="EMBL/GenBank/DDBJ databases">
        <title>Next Generation Sequencing and Analysis of the Genome of Puccinia sorghi L Schw, the Causal Agent of Maize Common Rust.</title>
        <authorList>
            <person name="Rochi L."/>
            <person name="Burguener G."/>
            <person name="Darino M."/>
            <person name="Turjanski A."/>
            <person name="Kreff E."/>
            <person name="Dieguez M.J."/>
            <person name="Sacco F."/>
        </authorList>
    </citation>
    <scope>NUCLEOTIDE SEQUENCE [LARGE SCALE GENOMIC DNA]</scope>
    <source>
        <strain evidence="1 2">RO10H11247</strain>
    </source>
</reference>